<feature type="compositionally biased region" description="Low complexity" evidence="1">
    <location>
        <begin position="22"/>
        <end position="34"/>
    </location>
</feature>
<name>K0RGF2_THAOC</name>
<reference evidence="2 3" key="1">
    <citation type="journal article" date="2012" name="Genome Biol.">
        <title>Genome and low-iron response of an oceanic diatom adapted to chronic iron limitation.</title>
        <authorList>
            <person name="Lommer M."/>
            <person name="Specht M."/>
            <person name="Roy A.S."/>
            <person name="Kraemer L."/>
            <person name="Andreson R."/>
            <person name="Gutowska M.A."/>
            <person name="Wolf J."/>
            <person name="Bergner S.V."/>
            <person name="Schilhabel M.B."/>
            <person name="Klostermeier U.C."/>
            <person name="Beiko R.G."/>
            <person name="Rosenstiel P."/>
            <person name="Hippler M."/>
            <person name="Laroche J."/>
        </authorList>
    </citation>
    <scope>NUCLEOTIDE SEQUENCE [LARGE SCALE GENOMIC DNA]</scope>
    <source>
        <strain evidence="2 3">CCMP1005</strain>
    </source>
</reference>
<feature type="region of interest" description="Disordered" evidence="1">
    <location>
        <begin position="1"/>
        <end position="44"/>
    </location>
</feature>
<comment type="caution">
    <text evidence="2">The sequence shown here is derived from an EMBL/GenBank/DDBJ whole genome shotgun (WGS) entry which is preliminary data.</text>
</comment>
<proteinExistence type="predicted"/>
<feature type="non-terminal residue" evidence="2">
    <location>
        <position position="44"/>
    </location>
</feature>
<dbReference type="Proteomes" id="UP000266841">
    <property type="component" value="Unassembled WGS sequence"/>
</dbReference>
<sequence>MADDGSTTLLVRGSDRGHTDGAEAQQQGEVQGDGSVQGLPEHRP</sequence>
<accession>K0RGF2</accession>
<dbReference type="EMBL" id="AGNL01040042">
    <property type="protein sequence ID" value="EJK52325.1"/>
    <property type="molecule type" value="Genomic_DNA"/>
</dbReference>
<dbReference type="AlphaFoldDB" id="K0RGF2"/>
<protein>
    <submittedName>
        <fullName evidence="2">Uncharacterized protein</fullName>
    </submittedName>
</protein>
<gene>
    <name evidence="2" type="ORF">THAOC_28413</name>
</gene>
<organism evidence="2 3">
    <name type="scientific">Thalassiosira oceanica</name>
    <name type="common">Marine diatom</name>
    <dbReference type="NCBI Taxonomy" id="159749"/>
    <lineage>
        <taxon>Eukaryota</taxon>
        <taxon>Sar</taxon>
        <taxon>Stramenopiles</taxon>
        <taxon>Ochrophyta</taxon>
        <taxon>Bacillariophyta</taxon>
        <taxon>Coscinodiscophyceae</taxon>
        <taxon>Thalassiosirophycidae</taxon>
        <taxon>Thalassiosirales</taxon>
        <taxon>Thalassiosiraceae</taxon>
        <taxon>Thalassiosira</taxon>
    </lineage>
</organism>
<evidence type="ECO:0000256" key="1">
    <source>
        <dbReference type="SAM" id="MobiDB-lite"/>
    </source>
</evidence>
<evidence type="ECO:0000313" key="2">
    <source>
        <dbReference type="EMBL" id="EJK52325.1"/>
    </source>
</evidence>
<evidence type="ECO:0000313" key="3">
    <source>
        <dbReference type="Proteomes" id="UP000266841"/>
    </source>
</evidence>
<keyword evidence="3" id="KW-1185">Reference proteome</keyword>